<reference evidence="1 2" key="1">
    <citation type="submission" date="2021-06" db="EMBL/GenBank/DDBJ databases">
        <title>Caerostris extrusa draft genome.</title>
        <authorList>
            <person name="Kono N."/>
            <person name="Arakawa K."/>
        </authorList>
    </citation>
    <scope>NUCLEOTIDE SEQUENCE [LARGE SCALE GENOMIC DNA]</scope>
</reference>
<keyword evidence="2" id="KW-1185">Reference proteome</keyword>
<evidence type="ECO:0000313" key="1">
    <source>
        <dbReference type="EMBL" id="GIY81210.1"/>
    </source>
</evidence>
<proteinExistence type="predicted"/>
<evidence type="ECO:0000313" key="2">
    <source>
        <dbReference type="Proteomes" id="UP001054945"/>
    </source>
</evidence>
<organism evidence="1 2">
    <name type="scientific">Caerostris extrusa</name>
    <name type="common">Bark spider</name>
    <name type="synonym">Caerostris bankana</name>
    <dbReference type="NCBI Taxonomy" id="172846"/>
    <lineage>
        <taxon>Eukaryota</taxon>
        <taxon>Metazoa</taxon>
        <taxon>Ecdysozoa</taxon>
        <taxon>Arthropoda</taxon>
        <taxon>Chelicerata</taxon>
        <taxon>Arachnida</taxon>
        <taxon>Araneae</taxon>
        <taxon>Araneomorphae</taxon>
        <taxon>Entelegynae</taxon>
        <taxon>Araneoidea</taxon>
        <taxon>Araneidae</taxon>
        <taxon>Caerostris</taxon>
    </lineage>
</organism>
<gene>
    <name evidence="1" type="ORF">CEXT_473981</name>
</gene>
<dbReference type="Proteomes" id="UP001054945">
    <property type="component" value="Unassembled WGS sequence"/>
</dbReference>
<dbReference type="AlphaFoldDB" id="A0AAV4WIL2"/>
<name>A0AAV4WIL2_CAEEX</name>
<accession>A0AAV4WIL2</accession>
<dbReference type="EMBL" id="BPLR01016098">
    <property type="protein sequence ID" value="GIY81210.1"/>
    <property type="molecule type" value="Genomic_DNA"/>
</dbReference>
<comment type="caution">
    <text evidence="1">The sequence shown here is derived from an EMBL/GenBank/DDBJ whole genome shotgun (WGS) entry which is preliminary data.</text>
</comment>
<sequence>MTCKWAIKGFLIAWRGGKKYHKNHSISLRGFLTAIGEFFRMFLLPEMQQSLILSSSGVCKLPLLRLLLLLEFVILLLTASEIDLTTAACSNGQTSCLVYDYPHSSNAGLGHYARI</sequence>
<protein>
    <submittedName>
        <fullName evidence="1">Uncharacterized protein</fullName>
    </submittedName>
</protein>